<dbReference type="InterPro" id="IPR004541">
    <property type="entry name" value="Transl_elong_EFTu/EF1A_bac/org"/>
</dbReference>
<evidence type="ECO:0000256" key="7">
    <source>
        <dbReference type="ARBA" id="ARBA00022768"/>
    </source>
</evidence>
<dbReference type="InterPro" id="IPR000795">
    <property type="entry name" value="T_Tr_GTP-bd_dom"/>
</dbReference>
<keyword evidence="10" id="KW-0648">Protein biosynthesis</keyword>
<accession>A0A9D4GGW5</accession>
<dbReference type="InterPro" id="IPR050055">
    <property type="entry name" value="EF-Tu_GTPase"/>
</dbReference>
<dbReference type="PANTHER" id="PTHR43721">
    <property type="entry name" value="ELONGATION FACTOR TU-RELATED"/>
    <property type="match status" value="1"/>
</dbReference>
<keyword evidence="5" id="KW-0479">Metal-binding</keyword>
<dbReference type="InterPro" id="IPR004161">
    <property type="entry name" value="EFTu-like_2"/>
</dbReference>
<sequence length="465" mass="51823">MATHVFRRLLLPTNTPVTLNIASYNINRYFCVTALTRFAAAGPSTAAKATYKRDKPHMNIGTIGHVDHGKTTLTAAITKVLESKKLAKFLRYDQIDSSPEEKSRGITINATIVDYETENRHYGHVDCPGHQDYIKNMITGAAQMDGCILVVAATDGMMPQTREHLILAKQIGIKKMVVFINKVDAADVEMVDLVEMEIRELLNEFGFDGDNTPMIKGSALNALNGENEKLGKEKVLELLKYVDEYLELPKRDLDKDFYLAVESAVNITGRGTVLTGKLEQGVIKKGDACEIVGFDKRFKGTIQGIEMFRQMLDRGEAGDQMGCLVKGVKREEVKRGMVLSKPGLFNMYNYIEAQVYLLKPEEGGRKRPLMPLQQLVVYDKSFAVPADIEIPNAEMIMPGENAIMRLVFRTGLPMLEGDRFTLRDGASTVGYGVISKLLPKRNLEEIDALKKQKKKAKKLAAEEAK</sequence>
<evidence type="ECO:0000256" key="3">
    <source>
        <dbReference type="ARBA" id="ARBA00011245"/>
    </source>
</evidence>
<dbReference type="FunFam" id="2.40.30.10:FF:000001">
    <property type="entry name" value="Elongation factor Tu"/>
    <property type="match status" value="1"/>
</dbReference>
<reference evidence="17" key="2">
    <citation type="submission" date="2020-11" db="EMBL/GenBank/DDBJ databases">
        <authorList>
            <person name="McCartney M.A."/>
            <person name="Auch B."/>
            <person name="Kono T."/>
            <person name="Mallez S."/>
            <person name="Becker A."/>
            <person name="Gohl D.M."/>
            <person name="Silverstein K.A.T."/>
            <person name="Koren S."/>
            <person name="Bechman K.B."/>
            <person name="Herman A."/>
            <person name="Abrahante J.E."/>
            <person name="Garbe J."/>
        </authorList>
    </citation>
    <scope>NUCLEOTIDE SEQUENCE</scope>
    <source>
        <strain evidence="17">Duluth1</strain>
        <tissue evidence="17">Whole animal</tissue>
    </source>
</reference>
<dbReference type="InterPro" id="IPR027417">
    <property type="entry name" value="P-loop_NTPase"/>
</dbReference>
<dbReference type="OrthoDB" id="2067at2759"/>
<dbReference type="InterPro" id="IPR033720">
    <property type="entry name" value="EFTU_2"/>
</dbReference>
<dbReference type="GO" id="GO:0070125">
    <property type="term" value="P:mitochondrial translational elongation"/>
    <property type="evidence" value="ECO:0007669"/>
    <property type="project" value="TreeGrafter"/>
</dbReference>
<dbReference type="InterPro" id="IPR041709">
    <property type="entry name" value="EF-Tu_GTP-bd"/>
</dbReference>
<dbReference type="GO" id="GO:0003746">
    <property type="term" value="F:translation elongation factor activity"/>
    <property type="evidence" value="ECO:0007669"/>
    <property type="project" value="UniProtKB-UniRule"/>
</dbReference>
<dbReference type="GO" id="GO:0005739">
    <property type="term" value="C:mitochondrion"/>
    <property type="evidence" value="ECO:0007669"/>
    <property type="project" value="UniProtKB-SubCell"/>
</dbReference>
<evidence type="ECO:0000256" key="8">
    <source>
        <dbReference type="ARBA" id="ARBA00022801"/>
    </source>
</evidence>
<name>A0A9D4GGW5_DREPO</name>
<keyword evidence="9" id="KW-0460">Magnesium</keyword>
<dbReference type="NCBIfam" id="NF000766">
    <property type="entry name" value="PRK00049.1"/>
    <property type="match status" value="1"/>
</dbReference>
<comment type="subcellular location">
    <subcellularLocation>
        <location evidence="1">Mitochondrion</location>
    </subcellularLocation>
</comment>
<evidence type="ECO:0000256" key="5">
    <source>
        <dbReference type="ARBA" id="ARBA00022723"/>
    </source>
</evidence>
<comment type="function">
    <text evidence="15">This protein promotes the GTP-dependent binding of aminoacyl-tRNA to the A-site of ribosomes during protein biosynthesis.</text>
</comment>
<dbReference type="InterPro" id="IPR031157">
    <property type="entry name" value="G_TR_CS"/>
</dbReference>
<evidence type="ECO:0000256" key="4">
    <source>
        <dbReference type="ARBA" id="ARBA00022490"/>
    </source>
</evidence>
<evidence type="ECO:0000313" key="17">
    <source>
        <dbReference type="EMBL" id="KAH3817156.1"/>
    </source>
</evidence>
<evidence type="ECO:0000256" key="1">
    <source>
        <dbReference type="ARBA" id="ARBA00004173"/>
    </source>
</evidence>
<evidence type="ECO:0000259" key="16">
    <source>
        <dbReference type="PROSITE" id="PS51722"/>
    </source>
</evidence>
<dbReference type="GO" id="GO:0003924">
    <property type="term" value="F:GTPase activity"/>
    <property type="evidence" value="ECO:0007669"/>
    <property type="project" value="UniProtKB-UniRule"/>
</dbReference>
<dbReference type="SUPFAM" id="SSF50447">
    <property type="entry name" value="Translation proteins"/>
    <property type="match status" value="1"/>
</dbReference>
<evidence type="ECO:0000313" key="18">
    <source>
        <dbReference type="Proteomes" id="UP000828390"/>
    </source>
</evidence>
<dbReference type="NCBIfam" id="NF009372">
    <property type="entry name" value="PRK12735.1"/>
    <property type="match status" value="1"/>
</dbReference>
<keyword evidence="13 15" id="KW-0342">GTP-binding</keyword>
<dbReference type="Pfam" id="PF03144">
    <property type="entry name" value="GTP_EFTU_D2"/>
    <property type="match status" value="1"/>
</dbReference>
<evidence type="ECO:0000256" key="11">
    <source>
        <dbReference type="ARBA" id="ARBA00022946"/>
    </source>
</evidence>
<dbReference type="PANTHER" id="PTHR43721:SF36">
    <property type="entry name" value="ELONGATION FACTOR TU, MITOCHONDRIAL"/>
    <property type="match status" value="1"/>
</dbReference>
<reference evidence="17" key="1">
    <citation type="journal article" date="2019" name="bioRxiv">
        <title>The Genome of the Zebra Mussel, Dreissena polymorpha: A Resource for Invasive Species Research.</title>
        <authorList>
            <person name="McCartney M.A."/>
            <person name="Auch B."/>
            <person name="Kono T."/>
            <person name="Mallez S."/>
            <person name="Zhang Y."/>
            <person name="Obille A."/>
            <person name="Becker A."/>
            <person name="Abrahante J.E."/>
            <person name="Garbe J."/>
            <person name="Badalamenti J.P."/>
            <person name="Herman A."/>
            <person name="Mangelson H."/>
            <person name="Liachko I."/>
            <person name="Sullivan S."/>
            <person name="Sone E.D."/>
            <person name="Koren S."/>
            <person name="Silverstein K.A.T."/>
            <person name="Beckman K.B."/>
            <person name="Gohl D.M."/>
        </authorList>
    </citation>
    <scope>NUCLEOTIDE SEQUENCE</scope>
    <source>
        <strain evidence="17">Duluth1</strain>
        <tissue evidence="17">Whole animal</tissue>
    </source>
</reference>
<keyword evidence="8" id="KW-0378">Hydrolase</keyword>
<dbReference type="SUPFAM" id="SSF50465">
    <property type="entry name" value="EF-Tu/eEF-1alpha/eIF2-gamma C-terminal domain"/>
    <property type="match status" value="1"/>
</dbReference>
<dbReference type="Pfam" id="PF03143">
    <property type="entry name" value="GTP_EFTU_D3"/>
    <property type="match status" value="1"/>
</dbReference>
<comment type="caution">
    <text evidence="17">The sequence shown here is derived from an EMBL/GenBank/DDBJ whole genome shotgun (WGS) entry which is preliminary data.</text>
</comment>
<dbReference type="CDD" id="cd01884">
    <property type="entry name" value="EF_Tu"/>
    <property type="match status" value="1"/>
</dbReference>
<dbReference type="Gene3D" id="3.40.50.300">
    <property type="entry name" value="P-loop containing nucleotide triphosphate hydrolases"/>
    <property type="match status" value="1"/>
</dbReference>
<dbReference type="GO" id="GO:0005525">
    <property type="term" value="F:GTP binding"/>
    <property type="evidence" value="ECO:0007669"/>
    <property type="project" value="UniProtKB-UniRule"/>
</dbReference>
<dbReference type="Proteomes" id="UP000828390">
    <property type="component" value="Unassembled WGS sequence"/>
</dbReference>
<dbReference type="Pfam" id="PF00009">
    <property type="entry name" value="GTP_EFTU"/>
    <property type="match status" value="1"/>
</dbReference>
<evidence type="ECO:0000256" key="2">
    <source>
        <dbReference type="ARBA" id="ARBA00007249"/>
    </source>
</evidence>
<dbReference type="PROSITE" id="PS51722">
    <property type="entry name" value="G_TR_2"/>
    <property type="match status" value="1"/>
</dbReference>
<keyword evidence="4" id="KW-0963">Cytoplasm</keyword>
<evidence type="ECO:0000256" key="12">
    <source>
        <dbReference type="ARBA" id="ARBA00023128"/>
    </source>
</evidence>
<dbReference type="PRINTS" id="PR00315">
    <property type="entry name" value="ELONGATNFCT"/>
</dbReference>
<dbReference type="InterPro" id="IPR005225">
    <property type="entry name" value="Small_GTP-bd"/>
</dbReference>
<keyword evidence="12" id="KW-0496">Mitochondrion</keyword>
<dbReference type="AlphaFoldDB" id="A0A9D4GGW5"/>
<comment type="subunit">
    <text evidence="3">Monomer.</text>
</comment>
<evidence type="ECO:0000256" key="14">
    <source>
        <dbReference type="ARBA" id="ARBA00051990"/>
    </source>
</evidence>
<evidence type="ECO:0000256" key="15">
    <source>
        <dbReference type="RuleBase" id="RU000325"/>
    </source>
</evidence>
<dbReference type="FunFam" id="3.40.50.300:FF:000576">
    <property type="entry name" value="Elongation factor Tu"/>
    <property type="match status" value="1"/>
</dbReference>
<evidence type="ECO:0000256" key="10">
    <source>
        <dbReference type="ARBA" id="ARBA00022917"/>
    </source>
</evidence>
<comment type="similarity">
    <text evidence="2 15">Belongs to the TRAFAC class translation factor GTPase superfamily. Classic translation factor GTPase family. EF-Tu/EF-1A subfamily.</text>
</comment>
<dbReference type="InterPro" id="IPR009001">
    <property type="entry name" value="Transl_elong_EF1A/Init_IF2_C"/>
</dbReference>
<evidence type="ECO:0000256" key="6">
    <source>
        <dbReference type="ARBA" id="ARBA00022741"/>
    </source>
</evidence>
<dbReference type="SUPFAM" id="SSF52540">
    <property type="entry name" value="P-loop containing nucleoside triphosphate hydrolases"/>
    <property type="match status" value="1"/>
</dbReference>
<keyword evidence="18" id="KW-1185">Reference proteome</keyword>
<keyword evidence="11" id="KW-0809">Transit peptide</keyword>
<keyword evidence="7 15" id="KW-0251">Elongation factor</keyword>
<dbReference type="CDD" id="cd03697">
    <property type="entry name" value="EFTU_II"/>
    <property type="match status" value="1"/>
</dbReference>
<comment type="catalytic activity">
    <reaction evidence="14">
        <text>GTP + H2O = GDP + phosphate + H(+)</text>
        <dbReference type="Rhea" id="RHEA:19669"/>
        <dbReference type="ChEBI" id="CHEBI:15377"/>
        <dbReference type="ChEBI" id="CHEBI:15378"/>
        <dbReference type="ChEBI" id="CHEBI:37565"/>
        <dbReference type="ChEBI" id="CHEBI:43474"/>
        <dbReference type="ChEBI" id="CHEBI:58189"/>
        <dbReference type="EC" id="3.6.5.3"/>
    </reaction>
    <physiologicalReaction direction="left-to-right" evidence="14">
        <dbReference type="Rhea" id="RHEA:19670"/>
    </physiologicalReaction>
</comment>
<protein>
    <recommendedName>
        <fullName evidence="15">Elongation factor Tu</fullName>
    </recommendedName>
</protein>
<gene>
    <name evidence="17" type="ORF">DPMN_118685</name>
</gene>
<feature type="domain" description="Tr-type G" evidence="16">
    <location>
        <begin position="55"/>
        <end position="250"/>
    </location>
</feature>
<dbReference type="Gene3D" id="2.40.30.10">
    <property type="entry name" value="Translation factors"/>
    <property type="match status" value="2"/>
</dbReference>
<dbReference type="GO" id="GO:0046872">
    <property type="term" value="F:metal ion binding"/>
    <property type="evidence" value="ECO:0007669"/>
    <property type="project" value="UniProtKB-KW"/>
</dbReference>
<evidence type="ECO:0000256" key="9">
    <source>
        <dbReference type="ARBA" id="ARBA00022842"/>
    </source>
</evidence>
<proteinExistence type="inferred from homology"/>
<organism evidence="17 18">
    <name type="scientific">Dreissena polymorpha</name>
    <name type="common">Zebra mussel</name>
    <name type="synonym">Mytilus polymorpha</name>
    <dbReference type="NCBI Taxonomy" id="45954"/>
    <lineage>
        <taxon>Eukaryota</taxon>
        <taxon>Metazoa</taxon>
        <taxon>Spiralia</taxon>
        <taxon>Lophotrochozoa</taxon>
        <taxon>Mollusca</taxon>
        <taxon>Bivalvia</taxon>
        <taxon>Autobranchia</taxon>
        <taxon>Heteroconchia</taxon>
        <taxon>Euheterodonta</taxon>
        <taxon>Imparidentia</taxon>
        <taxon>Neoheterodontei</taxon>
        <taxon>Myida</taxon>
        <taxon>Dreissenoidea</taxon>
        <taxon>Dreissenidae</taxon>
        <taxon>Dreissena</taxon>
    </lineage>
</organism>
<dbReference type="EMBL" id="JAIWYP010000005">
    <property type="protein sequence ID" value="KAH3817156.1"/>
    <property type="molecule type" value="Genomic_DNA"/>
</dbReference>
<dbReference type="NCBIfam" id="TIGR00485">
    <property type="entry name" value="EF-Tu"/>
    <property type="match status" value="1"/>
</dbReference>
<dbReference type="InterPro" id="IPR004160">
    <property type="entry name" value="Transl_elong_EFTu/EF1A_C"/>
</dbReference>
<dbReference type="NCBIfam" id="TIGR00231">
    <property type="entry name" value="small_GTP"/>
    <property type="match status" value="1"/>
</dbReference>
<dbReference type="PROSITE" id="PS00301">
    <property type="entry name" value="G_TR_1"/>
    <property type="match status" value="1"/>
</dbReference>
<dbReference type="InterPro" id="IPR009000">
    <property type="entry name" value="Transl_B-barrel_sf"/>
</dbReference>
<evidence type="ECO:0000256" key="13">
    <source>
        <dbReference type="ARBA" id="ARBA00023134"/>
    </source>
</evidence>
<keyword evidence="6 15" id="KW-0547">Nucleotide-binding</keyword>
<dbReference type="NCBIfam" id="NF009373">
    <property type="entry name" value="PRK12736.1"/>
    <property type="match status" value="1"/>
</dbReference>